<evidence type="ECO:0000313" key="6">
    <source>
        <dbReference type="Proteomes" id="UP000689195"/>
    </source>
</evidence>
<evidence type="ECO:0000313" key="5">
    <source>
        <dbReference type="EMBL" id="CAD8184252.1"/>
    </source>
</evidence>
<keyword evidence="2 3" id="KW-0067">ATP-binding</keyword>
<feature type="domain" description="Protein kinase" evidence="4">
    <location>
        <begin position="70"/>
        <end position="345"/>
    </location>
</feature>
<organism evidence="5 6">
    <name type="scientific">Paramecium pentaurelia</name>
    <dbReference type="NCBI Taxonomy" id="43138"/>
    <lineage>
        <taxon>Eukaryota</taxon>
        <taxon>Sar</taxon>
        <taxon>Alveolata</taxon>
        <taxon>Ciliophora</taxon>
        <taxon>Intramacronucleata</taxon>
        <taxon>Oligohymenophorea</taxon>
        <taxon>Peniculida</taxon>
        <taxon>Parameciidae</taxon>
        <taxon>Paramecium</taxon>
    </lineage>
</organism>
<dbReference type="PANTHER" id="PTHR44167">
    <property type="entry name" value="OVARIAN-SPECIFIC SERINE/THREONINE-PROTEIN KINASE LOK-RELATED"/>
    <property type="match status" value="1"/>
</dbReference>
<evidence type="ECO:0000259" key="4">
    <source>
        <dbReference type="PROSITE" id="PS50011"/>
    </source>
</evidence>
<gene>
    <name evidence="5" type="ORF">PPENT_87.1.T0820215</name>
</gene>
<sequence length="503" mass="59029">MKTNRDKQMNEMRSKIKQSLFTKKEIISKNVENSKIVKRSTSNTQLNIESQAKTNQKQKPCIQNRFHDLYQIGSIIGQGSNGIVKVCYKKTSSSQLLNFGHIPTKYAVKIIPNADDPELINTITQTFIINRELNTLPQIIQVFDLFIDENEKVAYLVMEYCEWKSLEYYLDKNQLTIKQIREIIRNLAISLKSIHNKGICHRDIKPDNILVKLSDQTEIKIIDFGVSKKFFKKNKNGIIIHEMWTRTGTILFQAPEIFLCGIYNEKIDIWSCGIILYQLLCHKFPFLADTIIDTIEIITNPNYNPWRQQEFLDLHYLQQDLLKRTLTKNPKNRLSAEELLLHPWISMKTNQYDKTMDDTQISKKKSKLRDFKIATCLQLSDIYNPYKNSSPLYLNPMQNGNSINDNNNMNHVYFNNNNNNNNNKNKFDYGNFKINDFIVRSKQILSGKSSFLFAIESSQDNSPKMNIQQSELYLDDKQSDEVLQYRLESRFLDYECQHRKFSK</sequence>
<dbReference type="PROSITE" id="PS00108">
    <property type="entry name" value="PROTEIN_KINASE_ST"/>
    <property type="match status" value="1"/>
</dbReference>
<dbReference type="Pfam" id="PF00069">
    <property type="entry name" value="Pkinase"/>
    <property type="match status" value="1"/>
</dbReference>
<dbReference type="Proteomes" id="UP000689195">
    <property type="component" value="Unassembled WGS sequence"/>
</dbReference>
<protein>
    <recommendedName>
        <fullName evidence="4">Protein kinase domain-containing protein</fullName>
    </recommendedName>
</protein>
<dbReference type="InterPro" id="IPR017441">
    <property type="entry name" value="Protein_kinase_ATP_BS"/>
</dbReference>
<dbReference type="OrthoDB" id="6513151at2759"/>
<reference evidence="5" key="1">
    <citation type="submission" date="2021-01" db="EMBL/GenBank/DDBJ databases">
        <authorList>
            <consortium name="Genoscope - CEA"/>
            <person name="William W."/>
        </authorList>
    </citation>
    <scope>NUCLEOTIDE SEQUENCE</scope>
</reference>
<comment type="caution">
    <text evidence="5">The sequence shown here is derived from an EMBL/GenBank/DDBJ whole genome shotgun (WGS) entry which is preliminary data.</text>
</comment>
<keyword evidence="1 3" id="KW-0547">Nucleotide-binding</keyword>
<dbReference type="AlphaFoldDB" id="A0A8S1W703"/>
<dbReference type="SMART" id="SM00220">
    <property type="entry name" value="S_TKc"/>
    <property type="match status" value="1"/>
</dbReference>
<dbReference type="GO" id="GO:0005634">
    <property type="term" value="C:nucleus"/>
    <property type="evidence" value="ECO:0007669"/>
    <property type="project" value="TreeGrafter"/>
</dbReference>
<dbReference type="InterPro" id="IPR000719">
    <property type="entry name" value="Prot_kinase_dom"/>
</dbReference>
<name>A0A8S1W703_9CILI</name>
<proteinExistence type="predicted"/>
<dbReference type="PANTHER" id="PTHR44167:SF30">
    <property type="entry name" value="PHOSPHORYLASE KINASE"/>
    <property type="match status" value="1"/>
</dbReference>
<keyword evidence="6" id="KW-1185">Reference proteome</keyword>
<dbReference type="PROSITE" id="PS00107">
    <property type="entry name" value="PROTEIN_KINASE_ATP"/>
    <property type="match status" value="1"/>
</dbReference>
<accession>A0A8S1W703</accession>
<dbReference type="FunFam" id="1.10.510.10:FF:001133">
    <property type="entry name" value="Uncharacterized protein"/>
    <property type="match status" value="1"/>
</dbReference>
<evidence type="ECO:0000256" key="1">
    <source>
        <dbReference type="ARBA" id="ARBA00022741"/>
    </source>
</evidence>
<feature type="binding site" evidence="3">
    <location>
        <position position="109"/>
    </location>
    <ligand>
        <name>ATP</name>
        <dbReference type="ChEBI" id="CHEBI:30616"/>
    </ligand>
</feature>
<dbReference type="PROSITE" id="PS50011">
    <property type="entry name" value="PROTEIN_KINASE_DOM"/>
    <property type="match status" value="1"/>
</dbReference>
<dbReference type="InterPro" id="IPR008271">
    <property type="entry name" value="Ser/Thr_kinase_AS"/>
</dbReference>
<evidence type="ECO:0000256" key="3">
    <source>
        <dbReference type="PROSITE-ProRule" id="PRU10141"/>
    </source>
</evidence>
<evidence type="ECO:0000256" key="2">
    <source>
        <dbReference type="ARBA" id="ARBA00022840"/>
    </source>
</evidence>
<dbReference type="EMBL" id="CAJJDO010000082">
    <property type="protein sequence ID" value="CAD8184252.1"/>
    <property type="molecule type" value="Genomic_DNA"/>
</dbReference>
<dbReference type="GO" id="GO:0005524">
    <property type="term" value="F:ATP binding"/>
    <property type="evidence" value="ECO:0007669"/>
    <property type="project" value="UniProtKB-UniRule"/>
</dbReference>
<dbReference type="GO" id="GO:0004674">
    <property type="term" value="F:protein serine/threonine kinase activity"/>
    <property type="evidence" value="ECO:0007669"/>
    <property type="project" value="TreeGrafter"/>
</dbReference>
<dbReference type="GO" id="GO:0044773">
    <property type="term" value="P:mitotic DNA damage checkpoint signaling"/>
    <property type="evidence" value="ECO:0007669"/>
    <property type="project" value="TreeGrafter"/>
</dbReference>